<dbReference type="InterPro" id="IPR003598">
    <property type="entry name" value="Ig_sub2"/>
</dbReference>
<dbReference type="GO" id="GO:0098609">
    <property type="term" value="P:cell-cell adhesion"/>
    <property type="evidence" value="ECO:0007669"/>
    <property type="project" value="TreeGrafter"/>
</dbReference>
<proteinExistence type="predicted"/>
<dbReference type="PANTHER" id="PTHR11640">
    <property type="entry name" value="NEPHRIN"/>
    <property type="match status" value="1"/>
</dbReference>
<dbReference type="InterPro" id="IPR013783">
    <property type="entry name" value="Ig-like_fold"/>
</dbReference>
<protein>
    <submittedName>
        <fullName evidence="9">Uncharacterized protein</fullName>
    </submittedName>
</protein>
<dbReference type="InterPro" id="IPR003599">
    <property type="entry name" value="Ig_sub"/>
</dbReference>
<dbReference type="Gene3D" id="2.60.40.10">
    <property type="entry name" value="Immunoglobulins"/>
    <property type="match status" value="4"/>
</dbReference>
<dbReference type="GO" id="GO:0005886">
    <property type="term" value="C:plasma membrane"/>
    <property type="evidence" value="ECO:0007669"/>
    <property type="project" value="TreeGrafter"/>
</dbReference>
<dbReference type="SMART" id="SM00409">
    <property type="entry name" value="IG"/>
    <property type="match status" value="3"/>
</dbReference>
<dbReference type="InterPro" id="IPR007110">
    <property type="entry name" value="Ig-like_dom"/>
</dbReference>
<dbReference type="SUPFAM" id="SSF49265">
    <property type="entry name" value="Fibronectin type III"/>
    <property type="match status" value="1"/>
</dbReference>
<dbReference type="PROSITE" id="PS50853">
    <property type="entry name" value="FN3"/>
    <property type="match status" value="1"/>
</dbReference>
<feature type="domain" description="Ig-like" evidence="7">
    <location>
        <begin position="92"/>
        <end position="176"/>
    </location>
</feature>
<dbReference type="EMBL" id="CAJPWZ010000455">
    <property type="protein sequence ID" value="CAG2192879.1"/>
    <property type="molecule type" value="Genomic_DNA"/>
</dbReference>
<dbReference type="OrthoDB" id="6114194at2759"/>
<dbReference type="CDD" id="cd00063">
    <property type="entry name" value="FN3"/>
    <property type="match status" value="1"/>
</dbReference>
<comment type="subcellular location">
    <subcellularLocation>
        <location evidence="1">Membrane</location>
        <topology evidence="1">Single-pass type I membrane protein</topology>
    </subcellularLocation>
</comment>
<feature type="domain" description="Ig-like" evidence="7">
    <location>
        <begin position="276"/>
        <end position="375"/>
    </location>
</feature>
<dbReference type="PANTHER" id="PTHR11640:SF136">
    <property type="entry name" value="NEPHRIN"/>
    <property type="match status" value="1"/>
</dbReference>
<feature type="coiled-coil region" evidence="6">
    <location>
        <begin position="12"/>
        <end position="56"/>
    </location>
</feature>
<gene>
    <name evidence="9" type="ORF">MEDL_8000</name>
</gene>
<evidence type="ECO:0000256" key="1">
    <source>
        <dbReference type="ARBA" id="ARBA00004479"/>
    </source>
</evidence>
<dbReference type="CDD" id="cd00096">
    <property type="entry name" value="Ig"/>
    <property type="match status" value="2"/>
</dbReference>
<dbReference type="GO" id="GO:0050839">
    <property type="term" value="F:cell adhesion molecule binding"/>
    <property type="evidence" value="ECO:0007669"/>
    <property type="project" value="TreeGrafter"/>
</dbReference>
<keyword evidence="2" id="KW-0472">Membrane</keyword>
<keyword evidence="4" id="KW-0325">Glycoprotein</keyword>
<dbReference type="SUPFAM" id="SSF48726">
    <property type="entry name" value="Immunoglobulin"/>
    <property type="match status" value="3"/>
</dbReference>
<feature type="domain" description="Ig-like" evidence="7">
    <location>
        <begin position="382"/>
        <end position="470"/>
    </location>
</feature>
<dbReference type="GO" id="GO:0005911">
    <property type="term" value="C:cell-cell junction"/>
    <property type="evidence" value="ECO:0007669"/>
    <property type="project" value="TreeGrafter"/>
</dbReference>
<dbReference type="Pfam" id="PF13927">
    <property type="entry name" value="Ig_3"/>
    <property type="match status" value="1"/>
</dbReference>
<feature type="domain" description="Fibronectin type-III" evidence="8">
    <location>
        <begin position="595"/>
        <end position="697"/>
    </location>
</feature>
<accession>A0A8S3QC13</accession>
<dbReference type="Pfam" id="PF08205">
    <property type="entry name" value="C2-set_2"/>
    <property type="match status" value="1"/>
</dbReference>
<name>A0A8S3QC13_MYTED</name>
<dbReference type="InterPro" id="IPR013162">
    <property type="entry name" value="CD80_C2-set"/>
</dbReference>
<evidence type="ECO:0000256" key="5">
    <source>
        <dbReference type="ARBA" id="ARBA00023319"/>
    </source>
</evidence>
<dbReference type="Proteomes" id="UP000683360">
    <property type="component" value="Unassembled WGS sequence"/>
</dbReference>
<evidence type="ECO:0000313" key="10">
    <source>
        <dbReference type="Proteomes" id="UP000683360"/>
    </source>
</evidence>
<evidence type="ECO:0000256" key="2">
    <source>
        <dbReference type="ARBA" id="ARBA00023136"/>
    </source>
</evidence>
<evidence type="ECO:0000256" key="3">
    <source>
        <dbReference type="ARBA" id="ARBA00023157"/>
    </source>
</evidence>
<dbReference type="PROSITE" id="PS50835">
    <property type="entry name" value="IG_LIKE"/>
    <property type="match status" value="3"/>
</dbReference>
<sequence>MTKKKAIRVGHRGAARRLISKIEEELEKETTQRDEIESLCETLKKKRDILSELDNEILEEIAEENMEAEIEDSDRLMYLNYSASAYALSALKGSSVQLTCPYTATDSSISWSHYSNKYTENNMTNPFLPSSLTKRLYITGNHTVGEYHLNISDIRKSDEGNYQCSASVNVYTTQLTVIVEPVSLNIVNMLPDYKLQGTEGMNLIITCTAIGGQPQPDLKLLISGSTVATGKQSLQHTLPKLSRSYDRMIITCHAGYEIISYFPLMESAKLYLLLKPLLPIFLQKSVGTEETVPLNVSCISHGSRPAANFTWLIGQTSMDVTTNSSETKTFNSSTETFTVISTLTLNVGRTYNRQMVTCKASNIISSNVSSSTLLNIKYAPIPSVENKTFLQTDKIRNVQCSIQGNPSEYTYFKCHHMSYYDVMIREFTIRQSGILSLPEISTKLAYQDSGMYTCAVGNGILGTNGQEKQSGNGFVKINAQPVFANGNVQKINGVFGRTVYVNVYVYSEPKYTTIRWYKNTNLLKQSAKYSMTENMMIVYDDFHGKEVQLDGYRLTLVINELRFEDAAVYKLQLSNGIGDIVEHNLILEIGHIPQTPTNITVVSVGETSFTIQWNHVDNRELHIMYYIEYKLSIASTWIHKEMITKETVNQELLYILAGLQKSTYYDVRILAENSFNKVCHQKLSQYRLQVKVKVIGTICLILKKYCTAFDSKIFAQ</sequence>
<keyword evidence="6" id="KW-0175">Coiled coil</keyword>
<dbReference type="AlphaFoldDB" id="A0A8S3QC13"/>
<comment type="caution">
    <text evidence="9">The sequence shown here is derived from an EMBL/GenBank/DDBJ whole genome shotgun (WGS) entry which is preliminary data.</text>
</comment>
<dbReference type="SMART" id="SM00060">
    <property type="entry name" value="FN3"/>
    <property type="match status" value="1"/>
</dbReference>
<evidence type="ECO:0000256" key="4">
    <source>
        <dbReference type="ARBA" id="ARBA00023180"/>
    </source>
</evidence>
<dbReference type="Pfam" id="PF00041">
    <property type="entry name" value="fn3"/>
    <property type="match status" value="1"/>
</dbReference>
<evidence type="ECO:0000259" key="8">
    <source>
        <dbReference type="PROSITE" id="PS50853"/>
    </source>
</evidence>
<dbReference type="InterPro" id="IPR036179">
    <property type="entry name" value="Ig-like_dom_sf"/>
</dbReference>
<evidence type="ECO:0000259" key="7">
    <source>
        <dbReference type="PROSITE" id="PS50835"/>
    </source>
</evidence>
<dbReference type="SMART" id="SM00408">
    <property type="entry name" value="IGc2"/>
    <property type="match status" value="1"/>
</dbReference>
<dbReference type="InterPro" id="IPR051275">
    <property type="entry name" value="Cell_adhesion_signaling"/>
</dbReference>
<keyword evidence="3" id="KW-1015">Disulfide bond</keyword>
<keyword evidence="10" id="KW-1185">Reference proteome</keyword>
<evidence type="ECO:0000313" key="9">
    <source>
        <dbReference type="EMBL" id="CAG2192879.1"/>
    </source>
</evidence>
<organism evidence="9 10">
    <name type="scientific">Mytilus edulis</name>
    <name type="common">Blue mussel</name>
    <dbReference type="NCBI Taxonomy" id="6550"/>
    <lineage>
        <taxon>Eukaryota</taxon>
        <taxon>Metazoa</taxon>
        <taxon>Spiralia</taxon>
        <taxon>Lophotrochozoa</taxon>
        <taxon>Mollusca</taxon>
        <taxon>Bivalvia</taxon>
        <taxon>Autobranchia</taxon>
        <taxon>Pteriomorphia</taxon>
        <taxon>Mytilida</taxon>
        <taxon>Mytiloidea</taxon>
        <taxon>Mytilidae</taxon>
        <taxon>Mytilinae</taxon>
        <taxon>Mytilus</taxon>
    </lineage>
</organism>
<evidence type="ECO:0000256" key="6">
    <source>
        <dbReference type="SAM" id="Coils"/>
    </source>
</evidence>
<dbReference type="InterPro" id="IPR003961">
    <property type="entry name" value="FN3_dom"/>
</dbReference>
<dbReference type="InterPro" id="IPR036116">
    <property type="entry name" value="FN3_sf"/>
</dbReference>
<reference evidence="9" key="1">
    <citation type="submission" date="2021-03" db="EMBL/GenBank/DDBJ databases">
        <authorList>
            <person name="Bekaert M."/>
        </authorList>
    </citation>
    <scope>NUCLEOTIDE SEQUENCE</scope>
</reference>
<keyword evidence="5" id="KW-0393">Immunoglobulin domain</keyword>